<comment type="caution">
    <text evidence="2">The sequence shown here is derived from an EMBL/GenBank/DDBJ whole genome shotgun (WGS) entry which is preliminary data.</text>
</comment>
<keyword evidence="3" id="KW-1185">Reference proteome</keyword>
<keyword evidence="1" id="KW-1133">Transmembrane helix</keyword>
<proteinExistence type="predicted"/>
<evidence type="ECO:0000256" key="1">
    <source>
        <dbReference type="SAM" id="Phobius"/>
    </source>
</evidence>
<dbReference type="EMBL" id="LNYS01000008">
    <property type="protein sequence ID" value="KTD49935.1"/>
    <property type="molecule type" value="Genomic_DNA"/>
</dbReference>
<dbReference type="Proteomes" id="UP000054618">
    <property type="component" value="Unassembled WGS sequence"/>
</dbReference>
<keyword evidence="1" id="KW-0812">Transmembrane</keyword>
<keyword evidence="1" id="KW-0472">Membrane</keyword>
<dbReference type="STRING" id="45073.Lqui_1260"/>
<organism evidence="2 3">
    <name type="scientific">Legionella quinlivanii</name>
    <dbReference type="NCBI Taxonomy" id="45073"/>
    <lineage>
        <taxon>Bacteria</taxon>
        <taxon>Pseudomonadati</taxon>
        <taxon>Pseudomonadota</taxon>
        <taxon>Gammaproteobacteria</taxon>
        <taxon>Legionellales</taxon>
        <taxon>Legionellaceae</taxon>
        <taxon>Legionella</taxon>
    </lineage>
</organism>
<protein>
    <submittedName>
        <fullName evidence="2">Uncharacterized protein</fullName>
    </submittedName>
</protein>
<dbReference type="RefSeq" id="WP_058507385.1">
    <property type="nucleotide sequence ID" value="NZ_CAAAIK010000039.1"/>
</dbReference>
<feature type="transmembrane region" description="Helical" evidence="1">
    <location>
        <begin position="324"/>
        <end position="343"/>
    </location>
</feature>
<feature type="transmembrane region" description="Helical" evidence="1">
    <location>
        <begin position="564"/>
        <end position="582"/>
    </location>
</feature>
<dbReference type="AlphaFoldDB" id="A0A0W0XZQ5"/>
<reference evidence="2 3" key="1">
    <citation type="submission" date="2015-11" db="EMBL/GenBank/DDBJ databases">
        <title>Genomic analysis of 38 Legionella species identifies large and diverse effector repertoires.</title>
        <authorList>
            <person name="Burstein D."/>
            <person name="Amaro F."/>
            <person name="Zusman T."/>
            <person name="Lifshitz Z."/>
            <person name="Cohen O."/>
            <person name="Gilbert J.A."/>
            <person name="Pupko T."/>
            <person name="Shuman H.A."/>
            <person name="Segal G."/>
        </authorList>
    </citation>
    <scope>NUCLEOTIDE SEQUENCE [LARGE SCALE GENOMIC DNA]</scope>
    <source>
        <strain evidence="2 3">CDC#1442-AUS-E</strain>
    </source>
</reference>
<feature type="transmembrane region" description="Helical" evidence="1">
    <location>
        <begin position="355"/>
        <end position="377"/>
    </location>
</feature>
<name>A0A0W0XZQ5_9GAMM</name>
<feature type="transmembrane region" description="Helical" evidence="1">
    <location>
        <begin position="535"/>
        <end position="558"/>
    </location>
</feature>
<accession>A0A0W0XZQ5</accession>
<sequence>MTESSEITGLTRKLNQLIKQKNINGFPDHLTTELENTSKLLNLKECAYNDSLKSLLIRLHLISIHVLKNADYLSDAERNRIAKNVITCTRLITKSQTNQDNKKHHQKLRGLLNSNAFEFRKYSSPWKHYPLALIDSVVNAVNYGRSGIFRTDYPRSHFASKDYVSETLEHFTLVNRSASSRMVLSRLASCPDNPEDELISHLNPEVTEAFGPFIAANKANSKLTEEVRTLIASLNEIAKQLAGAEHNQVIHAAAKKAFLACQDLVLEILKNKKVSITKIKQLSVCFKQTALVIENPGNKEQVLKLSEMVEQSDYSRYRADREKTSYAVIHILVSAALLGLAIFEAVASHGLSMAVHAWIISAEGVSLGVGLGQLHYFSNSDQRKTLFFDSMEKMCSATNLSSTHQDWVDQNDLVNRRTELLDEIIAQKYKETSDLSKEAVNLMTALQSLQQSSNSSRQELLKKQAQTVLSCAQDLALDLLRAEKPSMQRIQKLTECVNAAQKVTSQPDNPEAVAHLVKLLNQGGYETTRVNKKDILIASLLALASIVLFAVTITGTILSGGTTAGTILSPFMLMIMSINRFIHAFQRQQTAFTEEARTLAEYSEIMGDAQPEAIPHEFSSDKDGYAPAFSSI</sequence>
<dbReference type="OrthoDB" id="5652027at2"/>
<gene>
    <name evidence="2" type="ORF">Lqui_1260</name>
</gene>
<evidence type="ECO:0000313" key="2">
    <source>
        <dbReference type="EMBL" id="KTD49935.1"/>
    </source>
</evidence>
<dbReference type="PATRIC" id="fig|45073.5.peg.1329"/>
<evidence type="ECO:0000313" key="3">
    <source>
        <dbReference type="Proteomes" id="UP000054618"/>
    </source>
</evidence>